<gene>
    <name evidence="1" type="ORF">UFOPK2683_00679</name>
    <name evidence="2" type="ORF">UFOPK3897_01793</name>
    <name evidence="3" type="ORF">UFOPK4121_01722</name>
</gene>
<organism evidence="2">
    <name type="scientific">freshwater metagenome</name>
    <dbReference type="NCBI Taxonomy" id="449393"/>
    <lineage>
        <taxon>unclassified sequences</taxon>
        <taxon>metagenomes</taxon>
        <taxon>ecological metagenomes</taxon>
    </lineage>
</organism>
<dbReference type="Pfam" id="PF03737">
    <property type="entry name" value="RraA-like"/>
    <property type="match status" value="1"/>
</dbReference>
<reference evidence="2" key="1">
    <citation type="submission" date="2020-05" db="EMBL/GenBank/DDBJ databases">
        <authorList>
            <person name="Chiriac C."/>
            <person name="Salcher M."/>
            <person name="Ghai R."/>
            <person name="Kavagutti S V."/>
        </authorList>
    </citation>
    <scope>NUCLEOTIDE SEQUENCE</scope>
</reference>
<dbReference type="PANTHER" id="PTHR33254">
    <property type="entry name" value="4-HYDROXY-4-METHYL-2-OXOGLUTARATE ALDOLASE 3-RELATED"/>
    <property type="match status" value="1"/>
</dbReference>
<dbReference type="EMBL" id="CAFBPQ010000111">
    <property type="protein sequence ID" value="CAB5034381.1"/>
    <property type="molecule type" value="Genomic_DNA"/>
</dbReference>
<dbReference type="EMBL" id="CAFBOF010000093">
    <property type="protein sequence ID" value="CAB4992229.1"/>
    <property type="molecule type" value="Genomic_DNA"/>
</dbReference>
<sequence length="215" mass="21850">MNSSSEKNIALAQELIGYGAATVGESGGQNMAARIKPAWVGAQLAAPAYPVKCTPGDNLAIHVGVTRAPAGSVLVVNVGTEREFGYWGEVLTTAAKKAGLAGLVIDACVRDAAALEAHGFSVFSTGLALPGASKTKTGTVGAPARVGGVLVSAGDWLVADVDGVSVIAANSLNAVVEASRERTEKEEKMFSRLQAGETTVEILELDGSVIKVEGS</sequence>
<evidence type="ECO:0000313" key="1">
    <source>
        <dbReference type="EMBL" id="CAB4721859.1"/>
    </source>
</evidence>
<dbReference type="SUPFAM" id="SSF89562">
    <property type="entry name" value="RraA-like"/>
    <property type="match status" value="1"/>
</dbReference>
<dbReference type="InterPro" id="IPR036704">
    <property type="entry name" value="RraA/RraA-like_sf"/>
</dbReference>
<evidence type="ECO:0000313" key="3">
    <source>
        <dbReference type="EMBL" id="CAB5034381.1"/>
    </source>
</evidence>
<dbReference type="InterPro" id="IPR005493">
    <property type="entry name" value="RraA/RraA-like"/>
</dbReference>
<proteinExistence type="predicted"/>
<name>A0A6J7NNB5_9ZZZZ</name>
<evidence type="ECO:0000313" key="2">
    <source>
        <dbReference type="EMBL" id="CAB4992229.1"/>
    </source>
</evidence>
<dbReference type="AlphaFoldDB" id="A0A6J7NNB5"/>
<dbReference type="CDD" id="cd16841">
    <property type="entry name" value="RraA_family"/>
    <property type="match status" value="1"/>
</dbReference>
<dbReference type="PANTHER" id="PTHR33254:SF4">
    <property type="entry name" value="4-HYDROXY-4-METHYL-2-OXOGLUTARATE ALDOLASE 3-RELATED"/>
    <property type="match status" value="1"/>
</dbReference>
<accession>A0A6J7NNB5</accession>
<dbReference type="EMBL" id="CAEZYK010000030">
    <property type="protein sequence ID" value="CAB4721859.1"/>
    <property type="molecule type" value="Genomic_DNA"/>
</dbReference>
<protein>
    <submittedName>
        <fullName evidence="2">Unannotated protein</fullName>
    </submittedName>
</protein>
<dbReference type="Gene3D" id="3.50.30.40">
    <property type="entry name" value="Ribonuclease E inhibitor RraA/RraA-like"/>
    <property type="match status" value="1"/>
</dbReference>